<comment type="caution">
    <text evidence="8">The sequence shown here is derived from an EMBL/GenBank/DDBJ whole genome shotgun (WGS) entry which is preliminary data.</text>
</comment>
<reference evidence="8 9" key="1">
    <citation type="submission" date="2010-08" db="EMBL/GenBank/DDBJ databases">
        <authorList>
            <person name="Durkin A.S."/>
            <person name="Madupu R."/>
            <person name="Torralba M."/>
            <person name="Gillis M."/>
            <person name="Methe B."/>
            <person name="Sutton G."/>
            <person name="Nelson K.E."/>
        </authorList>
    </citation>
    <scope>NUCLEOTIDE SEQUENCE [LARGE SCALE GENOMIC DNA]</scope>
    <source>
        <strain evidence="8 9">PB189-T1-4</strain>
    </source>
</reference>
<dbReference type="PRINTS" id="PR00121">
    <property type="entry name" value="NAKATPASE"/>
</dbReference>
<feature type="transmembrane region" description="Helical" evidence="6">
    <location>
        <begin position="657"/>
        <end position="675"/>
    </location>
</feature>
<dbReference type="Pfam" id="PF00702">
    <property type="entry name" value="Hydrolase"/>
    <property type="match status" value="1"/>
</dbReference>
<accession>A0ABN0B0F2</accession>
<keyword evidence="5 6" id="KW-0472">Membrane</keyword>
<dbReference type="InterPro" id="IPR044492">
    <property type="entry name" value="P_typ_ATPase_HD_dom"/>
</dbReference>
<name>A0ABN0B0F2_9ACTN</name>
<evidence type="ECO:0000256" key="6">
    <source>
        <dbReference type="SAM" id="Phobius"/>
    </source>
</evidence>
<dbReference type="InterPro" id="IPR018303">
    <property type="entry name" value="ATPase_P-typ_P_site"/>
</dbReference>
<dbReference type="NCBIfam" id="TIGR01494">
    <property type="entry name" value="ATPase_P-type"/>
    <property type="match status" value="2"/>
</dbReference>
<dbReference type="SUPFAM" id="SSF81665">
    <property type="entry name" value="Calcium ATPase, transmembrane domain M"/>
    <property type="match status" value="1"/>
</dbReference>
<keyword evidence="3" id="KW-1278">Translocase</keyword>
<organism evidence="8 9">
    <name type="scientific">Fannyhessea vaginae PB189-T1-4</name>
    <dbReference type="NCBI Taxonomy" id="866774"/>
    <lineage>
        <taxon>Bacteria</taxon>
        <taxon>Bacillati</taxon>
        <taxon>Actinomycetota</taxon>
        <taxon>Coriobacteriia</taxon>
        <taxon>Coriobacteriales</taxon>
        <taxon>Atopobiaceae</taxon>
        <taxon>Fannyhessea</taxon>
    </lineage>
</organism>
<feature type="transmembrane region" description="Helical" evidence="6">
    <location>
        <begin position="719"/>
        <end position="736"/>
    </location>
</feature>
<feature type="domain" description="P-type ATPase A" evidence="7">
    <location>
        <begin position="108"/>
        <end position="205"/>
    </location>
</feature>
<evidence type="ECO:0000256" key="4">
    <source>
        <dbReference type="ARBA" id="ARBA00022989"/>
    </source>
</evidence>
<dbReference type="Pfam" id="PF00122">
    <property type="entry name" value="E1-E2_ATPase"/>
    <property type="match status" value="1"/>
</dbReference>
<dbReference type="SUPFAM" id="SSF81653">
    <property type="entry name" value="Calcium ATPase, transduction domain A"/>
    <property type="match status" value="1"/>
</dbReference>
<dbReference type="Gene3D" id="3.40.1110.10">
    <property type="entry name" value="Calcium-transporting ATPase, cytoplasmic domain N"/>
    <property type="match status" value="1"/>
</dbReference>
<feature type="transmembrane region" description="Helical" evidence="6">
    <location>
        <begin position="77"/>
        <end position="95"/>
    </location>
</feature>
<evidence type="ECO:0000313" key="8">
    <source>
        <dbReference type="EMBL" id="EFL44217.1"/>
    </source>
</evidence>
<dbReference type="InterPro" id="IPR059000">
    <property type="entry name" value="ATPase_P-type_domA"/>
</dbReference>
<feature type="transmembrane region" description="Helical" evidence="6">
    <location>
        <begin position="687"/>
        <end position="707"/>
    </location>
</feature>
<dbReference type="Gene3D" id="2.70.150.10">
    <property type="entry name" value="Calcium-transporting ATPase, cytoplasmic transduction domain A"/>
    <property type="match status" value="1"/>
</dbReference>
<keyword evidence="4 6" id="KW-1133">Transmembrane helix</keyword>
<dbReference type="RefSeq" id="WP_006303925.1">
    <property type="nucleotide sequence ID" value="NZ_AEDQ01000017.1"/>
</dbReference>
<proteinExistence type="predicted"/>
<evidence type="ECO:0000259" key="7">
    <source>
        <dbReference type="Pfam" id="PF00122"/>
    </source>
</evidence>
<dbReference type="PANTHER" id="PTHR42861">
    <property type="entry name" value="CALCIUM-TRANSPORTING ATPASE"/>
    <property type="match status" value="1"/>
</dbReference>
<evidence type="ECO:0000256" key="2">
    <source>
        <dbReference type="ARBA" id="ARBA00022692"/>
    </source>
</evidence>
<dbReference type="SFLD" id="SFLDS00003">
    <property type="entry name" value="Haloacid_Dehalogenase"/>
    <property type="match status" value="1"/>
</dbReference>
<feature type="transmembrane region" description="Helical" evidence="6">
    <location>
        <begin position="748"/>
        <end position="771"/>
    </location>
</feature>
<feature type="transmembrane region" description="Helical" evidence="6">
    <location>
        <begin position="254"/>
        <end position="280"/>
    </location>
</feature>
<dbReference type="SFLD" id="SFLDG00002">
    <property type="entry name" value="C1.7:_P-type_atpase_like"/>
    <property type="match status" value="1"/>
</dbReference>
<dbReference type="EMBL" id="AEDQ01000017">
    <property type="protein sequence ID" value="EFL44217.1"/>
    <property type="molecule type" value="Genomic_DNA"/>
</dbReference>
<gene>
    <name evidence="8" type="ORF">HMPREF9248_1079</name>
</gene>
<dbReference type="SUPFAM" id="SSF56784">
    <property type="entry name" value="HAD-like"/>
    <property type="match status" value="1"/>
</dbReference>
<comment type="subcellular location">
    <subcellularLocation>
        <location evidence="1">Cell membrane</location>
        <topology evidence="1">Multi-pass membrane protein</topology>
    </subcellularLocation>
</comment>
<dbReference type="Gene3D" id="3.40.50.1000">
    <property type="entry name" value="HAD superfamily/HAD-like"/>
    <property type="match status" value="1"/>
</dbReference>
<keyword evidence="2 6" id="KW-0812">Transmembrane</keyword>
<dbReference type="InterPro" id="IPR023298">
    <property type="entry name" value="ATPase_P-typ_TM_dom_sf"/>
</dbReference>
<sequence length="814" mass="87597">MVTTAHTQNVSSAFDAYEGLSSAQVTTCIQQGLCNTNSDIKTKSISQIVATHALTLFNVVNIVLAILVLTTGQFRNILFMVIVFLNLVIGISQEIRAKLLVDKLSIVSAKKVRVIRDHMQQSIHINDIVLGDYVLLSRGEQAPADGSVIAGAASMDESLLTGESNPIEKTTGAPIYSGSFVDSGSMLYKVEHVAGDCYAAKINNAAKYVKPLSSEIVITIKTIISYSTMVLIPLGILLFIRMFCIDHQSYNDAILQAVAATVGMIPQGLVLLTSTIFAIATTKLAYKHVLVQQSYCVETLARVDVVCLDKTGTITTGHMRVTRVIDATGSDDEAHTRPLCHAVSAISFATRDAANETARALIDFVDIASFSSADIARSIPFSSRTKYSGCITTDGHAYVMGAPQFVLGARADNYNSAIESFAAMTRVLVVAECAGFDDHGHILHACDDARDGACNHASEDGVRVLGFVGIAEEIRESAPSTIAYFKQEGVDVRVISGDDPRSVSQIAQTVGVVDADKYIDCSSLEGDDAIAHAALQYHVFGRVTPQIKQRLVTALQHQGHIVAMTGDGVNDILALKEADCSIAMAQGSAAARNVSELVLADNDFSHIPDIVVEGRRSINNLQRSAALFLTKTVYSGLLALICLLCPPYPFIPIQMSLINVAAIGLPSFLLALEVNRARVEGSFLAHVLVRSIPASIVIVAQLVFTMLYGRACAFPDSSISTLCMIEMSCVGIALIYRISTPLNMLRSCVLFFSIAIVIIGYTCLSDFLRMGALTSSMMMLCAAISFVGVVFFFVFYAYAEKHYPLLAALSLKKR</sequence>
<evidence type="ECO:0000256" key="5">
    <source>
        <dbReference type="ARBA" id="ARBA00023136"/>
    </source>
</evidence>
<dbReference type="PRINTS" id="PR00119">
    <property type="entry name" value="CATATPASE"/>
</dbReference>
<dbReference type="PROSITE" id="PS00154">
    <property type="entry name" value="ATPASE_E1_E2"/>
    <property type="match status" value="1"/>
</dbReference>
<feature type="transmembrane region" description="Helical" evidence="6">
    <location>
        <begin position="777"/>
        <end position="799"/>
    </location>
</feature>
<dbReference type="Proteomes" id="UP000004431">
    <property type="component" value="Unassembled WGS sequence"/>
</dbReference>
<protein>
    <submittedName>
        <fullName evidence="8">E1-E2 ATPase</fullName>
    </submittedName>
</protein>
<feature type="transmembrane region" description="Helical" evidence="6">
    <location>
        <begin position="48"/>
        <end position="71"/>
    </location>
</feature>
<feature type="transmembrane region" description="Helical" evidence="6">
    <location>
        <begin position="223"/>
        <end position="242"/>
    </location>
</feature>
<dbReference type="InterPro" id="IPR023299">
    <property type="entry name" value="ATPase_P-typ_cyto_dom_N"/>
</dbReference>
<keyword evidence="9" id="KW-1185">Reference proteome</keyword>
<dbReference type="InterPro" id="IPR001757">
    <property type="entry name" value="P_typ_ATPase"/>
</dbReference>
<evidence type="ECO:0000313" key="9">
    <source>
        <dbReference type="Proteomes" id="UP000004431"/>
    </source>
</evidence>
<dbReference type="SFLD" id="SFLDF00027">
    <property type="entry name" value="p-type_atpase"/>
    <property type="match status" value="1"/>
</dbReference>
<evidence type="ECO:0000256" key="3">
    <source>
        <dbReference type="ARBA" id="ARBA00022967"/>
    </source>
</evidence>
<dbReference type="InterPro" id="IPR036412">
    <property type="entry name" value="HAD-like_sf"/>
</dbReference>
<evidence type="ECO:0000256" key="1">
    <source>
        <dbReference type="ARBA" id="ARBA00004651"/>
    </source>
</evidence>
<dbReference type="Gene3D" id="1.20.1110.10">
    <property type="entry name" value="Calcium-transporting ATPase, transmembrane domain"/>
    <property type="match status" value="1"/>
</dbReference>
<dbReference type="InterPro" id="IPR008250">
    <property type="entry name" value="ATPase_P-typ_transduc_dom_A_sf"/>
</dbReference>
<feature type="transmembrane region" description="Helical" evidence="6">
    <location>
        <begin position="625"/>
        <end position="651"/>
    </location>
</feature>
<dbReference type="InterPro" id="IPR023214">
    <property type="entry name" value="HAD_sf"/>
</dbReference>